<evidence type="ECO:0000256" key="1">
    <source>
        <dbReference type="ARBA" id="ARBA00006739"/>
    </source>
</evidence>
<dbReference type="InterPro" id="IPR001173">
    <property type="entry name" value="Glyco_trans_2-like"/>
</dbReference>
<feature type="domain" description="Glycosyltransferase 2-like" evidence="5">
    <location>
        <begin position="62"/>
        <end position="216"/>
    </location>
</feature>
<reference evidence="6 7" key="1">
    <citation type="submission" date="2017-09" db="EMBL/GenBank/DDBJ databases">
        <title>Depth-based differentiation of microbial function through sediment-hosted aquifers and enrichment of novel symbionts in the deep terrestrial subsurface.</title>
        <authorList>
            <person name="Probst A.J."/>
            <person name="Ladd B."/>
            <person name="Jarett J.K."/>
            <person name="Geller-Mcgrath D.E."/>
            <person name="Sieber C.M."/>
            <person name="Emerson J.B."/>
            <person name="Anantharaman K."/>
            <person name="Thomas B.C."/>
            <person name="Malmstrom R."/>
            <person name="Stieglmeier M."/>
            <person name="Klingl A."/>
            <person name="Woyke T."/>
            <person name="Ryan C.M."/>
            <person name="Banfield J.F."/>
        </authorList>
    </citation>
    <scope>NUCLEOTIDE SEQUENCE [LARGE SCALE GENOMIC DNA]</scope>
    <source>
        <strain evidence="6">CG17_big_fil_post_rev_8_21_14_2_50_48_46</strain>
    </source>
</reference>
<evidence type="ECO:0000256" key="3">
    <source>
        <dbReference type="ARBA" id="ARBA00022679"/>
    </source>
</evidence>
<keyword evidence="4" id="KW-0812">Transmembrane</keyword>
<dbReference type="GO" id="GO:0016757">
    <property type="term" value="F:glycosyltransferase activity"/>
    <property type="evidence" value="ECO:0007669"/>
    <property type="project" value="UniProtKB-KW"/>
</dbReference>
<comment type="similarity">
    <text evidence="1">Belongs to the glycosyltransferase 2 family.</text>
</comment>
<feature type="transmembrane region" description="Helical" evidence="4">
    <location>
        <begin position="345"/>
        <end position="373"/>
    </location>
</feature>
<feature type="transmembrane region" description="Helical" evidence="4">
    <location>
        <begin position="385"/>
        <end position="407"/>
    </location>
</feature>
<evidence type="ECO:0000259" key="5">
    <source>
        <dbReference type="Pfam" id="PF00535"/>
    </source>
</evidence>
<dbReference type="AlphaFoldDB" id="A0A2M7G2T5"/>
<sequence>MKIYSVILYCLNTLVLLYFFLLNSTYLMTCILAFFKLKDYRHQLQLIQTQELLSMTHIPSISIIAPAYNEAATCVEAIHALLNLEYPEYEILLINDGSKDQTLEILKQAFDLHPVAVVPMADLVTQPVKQVYKSRNYPLLWVIDKENGGKADALNVGLNFCHHPLFCAIDADTLIERDALLRIVRPFLEDFSTVAAGGIIRIINDCEVEKGKVKKIVLPHNFWARIQVLEYLRAFLVARVGWDTLNALLIISGAFGLFKRSMAIEVGGYDTQTVGEDMELVVRMHRHCREEKIPYRISFVPDPVAWTECPEDLKMLSRQRERWQRGLTEVMFKHKVFLFQKRYGILGWLVFPYFFILETWGILLEFCGYFFFLISALLGKLSLEYMLAFFSLAFLYGLLISFMALFLEEFIFYRYRSLWDIAELLYISLAENFGFRQLSSYWRFKGTLKTLLGIQGQWGKMERKGFQKKSETQAK</sequence>
<keyword evidence="4" id="KW-0472">Membrane</keyword>
<name>A0A2M7G2T5_9BACT</name>
<dbReference type="EMBL" id="PFFQ01000040">
    <property type="protein sequence ID" value="PIW16143.1"/>
    <property type="molecule type" value="Genomic_DNA"/>
</dbReference>
<keyword evidence="3 6" id="KW-0808">Transferase</keyword>
<dbReference type="PANTHER" id="PTHR43630">
    <property type="entry name" value="POLY-BETA-1,6-N-ACETYL-D-GLUCOSAMINE SYNTHASE"/>
    <property type="match status" value="1"/>
</dbReference>
<organism evidence="6 7">
    <name type="scientific">bacterium (Candidatus Blackallbacteria) CG17_big_fil_post_rev_8_21_14_2_50_48_46</name>
    <dbReference type="NCBI Taxonomy" id="2014261"/>
    <lineage>
        <taxon>Bacteria</taxon>
        <taxon>Candidatus Blackallbacteria</taxon>
    </lineage>
</organism>
<dbReference type="CDD" id="cd06423">
    <property type="entry name" value="CESA_like"/>
    <property type="match status" value="1"/>
</dbReference>
<dbReference type="SUPFAM" id="SSF53448">
    <property type="entry name" value="Nucleotide-diphospho-sugar transferases"/>
    <property type="match status" value="1"/>
</dbReference>
<gene>
    <name evidence="6" type="ORF">COW36_14355</name>
</gene>
<dbReference type="Pfam" id="PF00535">
    <property type="entry name" value="Glycos_transf_2"/>
    <property type="match status" value="1"/>
</dbReference>
<keyword evidence="4" id="KW-1133">Transmembrane helix</keyword>
<proteinExistence type="inferred from homology"/>
<dbReference type="Gene3D" id="3.90.550.10">
    <property type="entry name" value="Spore Coat Polysaccharide Biosynthesis Protein SpsA, Chain A"/>
    <property type="match status" value="1"/>
</dbReference>
<dbReference type="Proteomes" id="UP000231019">
    <property type="component" value="Unassembled WGS sequence"/>
</dbReference>
<comment type="caution">
    <text evidence="6">The sequence shown here is derived from an EMBL/GenBank/DDBJ whole genome shotgun (WGS) entry which is preliminary data.</text>
</comment>
<evidence type="ECO:0000256" key="4">
    <source>
        <dbReference type="SAM" id="Phobius"/>
    </source>
</evidence>
<feature type="transmembrane region" description="Helical" evidence="4">
    <location>
        <begin position="6"/>
        <end position="35"/>
    </location>
</feature>
<evidence type="ECO:0000313" key="6">
    <source>
        <dbReference type="EMBL" id="PIW16143.1"/>
    </source>
</evidence>
<dbReference type="InterPro" id="IPR029044">
    <property type="entry name" value="Nucleotide-diphossugar_trans"/>
</dbReference>
<evidence type="ECO:0000313" key="7">
    <source>
        <dbReference type="Proteomes" id="UP000231019"/>
    </source>
</evidence>
<dbReference type="PANTHER" id="PTHR43630:SF1">
    <property type="entry name" value="POLY-BETA-1,6-N-ACETYL-D-GLUCOSAMINE SYNTHASE"/>
    <property type="match status" value="1"/>
</dbReference>
<evidence type="ECO:0000256" key="2">
    <source>
        <dbReference type="ARBA" id="ARBA00022676"/>
    </source>
</evidence>
<protein>
    <submittedName>
        <fullName evidence="6">Glycosyl transferase</fullName>
    </submittedName>
</protein>
<keyword evidence="2" id="KW-0328">Glycosyltransferase</keyword>
<accession>A0A2M7G2T5</accession>